<proteinExistence type="predicted"/>
<evidence type="ECO:0000256" key="2">
    <source>
        <dbReference type="SAM" id="SignalP"/>
    </source>
</evidence>
<dbReference type="AlphaFoldDB" id="A0A398CBI3"/>
<feature type="region of interest" description="Disordered" evidence="1">
    <location>
        <begin position="190"/>
        <end position="220"/>
    </location>
</feature>
<evidence type="ECO:0000313" key="5">
    <source>
        <dbReference type="Proteomes" id="UP000266302"/>
    </source>
</evidence>
<sequence>MKPLCSRTLLVMSLALAWPLASAGAASQHGDTAAQGDEIPLHLTMSMVMTMPDPSRPAPRPNAPQEAPQVAQLLRDPREVVTARLRLARALTLHRGAPRGQPVLAAAPPAPLSTNRLGPELIAHALQEIEHMQDSSWSAGPADTITDNVFQRALMRYVRLQMPALPVWQAPRPDAPVQPVQPVAPFPAIAPPDQIERPQRAEPNSKPAARARRSSGGLRGRAWHLSDQGYKAYARGDYETALKRADAALALRPDVIRLYQLRVYALQKLGRIDDAVHAAEQAITNGYTSPELEAALTNLKSAPGAAGTVPTTPEYRKAFPIATLAFQQLASGKYAEAASNAEIAVRTDPSQGDWALLWLNALEDLQRYENMIAAGQQAIELGAPNRDAIGALMRVASQAIAVQYAQKAFDAIAANRPQDAVPEAREAVRRAPDVASHRLLLISALQATQDIAGAEVAASDALKDDDENTTIHLQRAYLRQQLGQGDAAQQDIDAVLAQDWIDEALRRNTRLIGADLALANGQRGRALALLEPLPAGDSQAKTRREAAKAIGSLWRPADVLPVTAYAPLQLCRDTPYGTVCEMEPWDAPGTDNPAARAYAAYGQKRYPEAIALARKAVAEDPKNAGNQTLLTTALAAGTPVEQQEAMARLDQALAAQANDANLLRQRGYLRLANGKPLLALEDFVAARNTGNAPATNLLDEAYAMAATGRRLPAAAMLRQAIDDADEGKLPLDKQQRFDTRSAIANFSREWGLTASVGYRGARAPSNGLVGQPVSVPGNSEFSTVEAYWRPPEFLNSSSSTFDVYGRLSNTLHSGTDVTGAQSVPDPCGGGAIAVAESRTHAPSGFPTTTGALGVRYTPWAEKNLTFGLERQFFLGNATRTGLLNPSSNAVRCLLNQQASAVDYRTDAAAGAWQAYVLYGFYEGTGLRIDTKSWFTMEGYLQAGYTLLDAPTAYTLRDSTGQVLGSSNGKLKRGQGFAAGEVRVGRSFLTDYSDRLVFFPHVSVAADWYSNRNRVTGSPVAGNASFDLTGSGSDWSVGAGVGVNVRYWLQGDHYRAQSSYIDGTLQYRARLGGVTDRARGVFLSLTYSY</sequence>
<feature type="chain" id="PRO_5017223183" description="Bacteriophage N4 adsorption protein A C-terminal domain-containing protein" evidence="2">
    <location>
        <begin position="24"/>
        <end position="1088"/>
    </location>
</feature>
<dbReference type="Pfam" id="PF13283">
    <property type="entry name" value="NfrA_C"/>
    <property type="match status" value="1"/>
</dbReference>
<protein>
    <recommendedName>
        <fullName evidence="3">Bacteriophage N4 adsorption protein A C-terminal domain-containing protein</fullName>
    </recommendedName>
</protein>
<dbReference type="SMART" id="SM00028">
    <property type="entry name" value="TPR"/>
    <property type="match status" value="5"/>
</dbReference>
<evidence type="ECO:0000259" key="3">
    <source>
        <dbReference type="Pfam" id="PF13283"/>
    </source>
</evidence>
<reference evidence="4 5" key="1">
    <citation type="submission" date="2018-09" db="EMBL/GenBank/DDBJ databases">
        <title>Draft genome of Simplicispira sp. NY-02.</title>
        <authorList>
            <person name="Im W.T."/>
        </authorList>
    </citation>
    <scope>NUCLEOTIDE SEQUENCE [LARGE SCALE GENOMIC DNA]</scope>
    <source>
        <strain evidence="4 5">NY-02</strain>
    </source>
</reference>
<gene>
    <name evidence="4" type="ORF">D3F03_08490</name>
</gene>
<organism evidence="4 5">
    <name type="scientific">Simplicispira hankyongi</name>
    <dbReference type="NCBI Taxonomy" id="2315688"/>
    <lineage>
        <taxon>Bacteria</taxon>
        <taxon>Pseudomonadati</taxon>
        <taxon>Pseudomonadota</taxon>
        <taxon>Betaproteobacteria</taxon>
        <taxon>Burkholderiales</taxon>
        <taxon>Comamonadaceae</taxon>
        <taxon>Simplicispira</taxon>
    </lineage>
</organism>
<keyword evidence="2" id="KW-0732">Signal</keyword>
<feature type="domain" description="Bacteriophage N4 adsorption protein A C-terminal" evidence="3">
    <location>
        <begin position="977"/>
        <end position="1082"/>
    </location>
</feature>
<keyword evidence="5" id="KW-1185">Reference proteome</keyword>
<dbReference type="InterPro" id="IPR019734">
    <property type="entry name" value="TPR_rpt"/>
</dbReference>
<dbReference type="OrthoDB" id="7399085at2"/>
<evidence type="ECO:0000256" key="1">
    <source>
        <dbReference type="SAM" id="MobiDB-lite"/>
    </source>
</evidence>
<dbReference type="InterPro" id="IPR011990">
    <property type="entry name" value="TPR-like_helical_dom_sf"/>
</dbReference>
<dbReference type="SUPFAM" id="SSF48452">
    <property type="entry name" value="TPR-like"/>
    <property type="match status" value="3"/>
</dbReference>
<name>A0A398CBI3_9BURK</name>
<comment type="caution">
    <text evidence="4">The sequence shown here is derived from an EMBL/GenBank/DDBJ whole genome shotgun (WGS) entry which is preliminary data.</text>
</comment>
<dbReference type="Proteomes" id="UP000266302">
    <property type="component" value="Unassembled WGS sequence"/>
</dbReference>
<evidence type="ECO:0000313" key="4">
    <source>
        <dbReference type="EMBL" id="RID98278.1"/>
    </source>
</evidence>
<accession>A0A398CBI3</accession>
<dbReference type="EMBL" id="QXJC01000003">
    <property type="protein sequence ID" value="RID98278.1"/>
    <property type="molecule type" value="Genomic_DNA"/>
</dbReference>
<dbReference type="InterPro" id="IPR025137">
    <property type="entry name" value="NfrA_C"/>
</dbReference>
<dbReference type="Gene3D" id="1.25.40.10">
    <property type="entry name" value="Tetratricopeptide repeat domain"/>
    <property type="match status" value="3"/>
</dbReference>
<feature type="signal peptide" evidence="2">
    <location>
        <begin position="1"/>
        <end position="23"/>
    </location>
</feature>